<dbReference type="GeneTree" id="ENSGT00980000202068"/>
<evidence type="ECO:0000313" key="1">
    <source>
        <dbReference type="Ensembl" id="ENSMMUP00000075330.1"/>
    </source>
</evidence>
<dbReference type="VEuPathDB" id="HostDB:ENSMMUG00000053321"/>
<protein>
    <submittedName>
        <fullName evidence="1">Uncharacterized protein</fullName>
    </submittedName>
</protein>
<reference evidence="1" key="3">
    <citation type="submission" date="2025-08" db="UniProtKB">
        <authorList>
            <consortium name="Ensembl"/>
        </authorList>
    </citation>
    <scope>IDENTIFICATION</scope>
    <source>
        <strain evidence="1">17573</strain>
    </source>
</reference>
<keyword evidence="2" id="KW-1185">Reference proteome</keyword>
<dbReference type="Proteomes" id="UP000006718">
    <property type="component" value="Chromosome 5"/>
</dbReference>
<dbReference type="InParanoid" id="A0A5F8ABS8"/>
<dbReference type="AlphaFoldDB" id="A0A5F8ABS8"/>
<reference evidence="1" key="2">
    <citation type="submission" date="2019-01" db="EMBL/GenBank/DDBJ databases">
        <authorList>
            <person name="Graves T."/>
            <person name="Eichler E.E."/>
            <person name="Wilson R.K."/>
        </authorList>
    </citation>
    <scope>NUCLEOTIDE SEQUENCE [LARGE SCALE GENOMIC DNA]</scope>
    <source>
        <strain evidence="1">17573</strain>
    </source>
</reference>
<evidence type="ECO:0000313" key="2">
    <source>
        <dbReference type="Proteomes" id="UP000006718"/>
    </source>
</evidence>
<proteinExistence type="predicted"/>
<dbReference type="Ensembl" id="ENSMMUT00000095976.1">
    <property type="protein sequence ID" value="ENSMMUP00000075330.1"/>
    <property type="gene ID" value="ENSMMUG00000053321.1"/>
</dbReference>
<reference evidence="1" key="4">
    <citation type="submission" date="2025-09" db="UniProtKB">
        <authorList>
            <consortium name="Ensembl"/>
        </authorList>
    </citation>
    <scope>IDENTIFICATION</scope>
    <source>
        <strain evidence="1">17573</strain>
    </source>
</reference>
<name>A0A5F8ABS8_MACMU</name>
<accession>A0A5F8ABS8</accession>
<reference evidence="2" key="1">
    <citation type="journal article" date="2007" name="Science">
        <title>Evolutionary and biomedical insights from the rhesus macaque genome.</title>
        <authorList>
            <person name="Gibbs R.A."/>
            <person name="Rogers J."/>
            <person name="Katze M.G."/>
            <person name="Bumgarner R."/>
            <person name="Weinstock G.M."/>
            <person name="Mardis E.R."/>
            <person name="Remington K.A."/>
            <person name="Strausberg R.L."/>
            <person name="Venter J.C."/>
            <person name="Wilson R.K."/>
            <person name="Batzer M.A."/>
            <person name="Bustamante C.D."/>
            <person name="Eichler E.E."/>
            <person name="Hahn M.W."/>
            <person name="Hardison R.C."/>
            <person name="Makova K.D."/>
            <person name="Miller W."/>
            <person name="Milosavljevic A."/>
            <person name="Palermo R.E."/>
            <person name="Siepel A."/>
            <person name="Sikela J.M."/>
            <person name="Attaway T."/>
            <person name="Bell S."/>
            <person name="Bernard K.E."/>
            <person name="Buhay C.J."/>
            <person name="Chandrabose M.N."/>
            <person name="Dao M."/>
            <person name="Davis C."/>
            <person name="Delehaunty K.D."/>
            <person name="Ding Y."/>
            <person name="Dinh H.H."/>
            <person name="Dugan-Rocha S."/>
            <person name="Fulton L.A."/>
            <person name="Gabisi R.A."/>
            <person name="Garner T.T."/>
            <person name="Godfrey J."/>
            <person name="Hawes A.C."/>
            <person name="Hernandez J."/>
            <person name="Hines S."/>
            <person name="Holder M."/>
            <person name="Hume J."/>
            <person name="Jhangiani S.N."/>
            <person name="Joshi V."/>
            <person name="Khan Z.M."/>
            <person name="Kirkness E.F."/>
            <person name="Cree A."/>
            <person name="Fowler R.G."/>
            <person name="Lee S."/>
            <person name="Lewis L.R."/>
            <person name="Li Z."/>
            <person name="Liu Y.-S."/>
            <person name="Moore S.M."/>
            <person name="Muzny D."/>
            <person name="Nazareth L.V."/>
            <person name="Ngo D.N."/>
            <person name="Okwuonu G.O."/>
            <person name="Pai G."/>
            <person name="Parker D."/>
            <person name="Paul H.A."/>
            <person name="Pfannkoch C."/>
            <person name="Pohl C.S."/>
            <person name="Rogers Y.-H.C."/>
            <person name="Ruiz S.J."/>
            <person name="Sabo A."/>
            <person name="Santibanez J."/>
            <person name="Schneider B.W."/>
            <person name="Smith S.M."/>
            <person name="Sodergren E."/>
            <person name="Svatek A.F."/>
            <person name="Utterback T.R."/>
            <person name="Vattathil S."/>
            <person name="Warren W."/>
            <person name="White C.S."/>
            <person name="Chinwalla A.T."/>
            <person name="Feng Y."/>
            <person name="Halpern A.L."/>
            <person name="Hillier L.W."/>
            <person name="Huang X."/>
            <person name="Minx P."/>
            <person name="Nelson J.O."/>
            <person name="Pepin K.H."/>
            <person name="Qin X."/>
            <person name="Sutton G.G."/>
            <person name="Venter E."/>
            <person name="Walenz B.P."/>
            <person name="Wallis J.W."/>
            <person name="Worley K.C."/>
            <person name="Yang S.-P."/>
            <person name="Jones S.M."/>
            <person name="Marra M.A."/>
            <person name="Rocchi M."/>
            <person name="Schein J.E."/>
            <person name="Baertsch R."/>
            <person name="Clarke L."/>
            <person name="Csuros M."/>
            <person name="Glasscock J."/>
            <person name="Harris R.A."/>
            <person name="Havlak P."/>
            <person name="Jackson A.R."/>
            <person name="Jiang H."/>
            <person name="Liu Y."/>
            <person name="Messina D.N."/>
            <person name="Shen Y."/>
            <person name="Song H.X.-Z."/>
            <person name="Wylie T."/>
            <person name="Zhang L."/>
            <person name="Birney E."/>
            <person name="Han K."/>
            <person name="Konkel M.K."/>
            <person name="Lee J."/>
            <person name="Smit A.F.A."/>
            <person name="Ullmer B."/>
            <person name="Wang H."/>
            <person name="Xing J."/>
            <person name="Burhans R."/>
            <person name="Cheng Z."/>
            <person name="Karro J.E."/>
            <person name="Ma J."/>
            <person name="Raney B."/>
            <person name="She X."/>
            <person name="Cox M.J."/>
            <person name="Demuth J.P."/>
            <person name="Dumas L.J."/>
            <person name="Han S.-G."/>
            <person name="Hopkins J."/>
            <person name="Karimpour-Fard A."/>
            <person name="Kim Y.H."/>
            <person name="Pollack J.R."/>
            <person name="Vinar T."/>
            <person name="Addo-Quaye C."/>
            <person name="Degenhardt J."/>
            <person name="Denby A."/>
            <person name="Hubisz M.J."/>
            <person name="Indap A."/>
            <person name="Kosiol C."/>
            <person name="Lahn B.T."/>
            <person name="Lawson H.A."/>
            <person name="Marklein A."/>
            <person name="Nielsen R."/>
            <person name="Vallender E.J."/>
            <person name="Clark A.G."/>
            <person name="Ferguson B."/>
            <person name="Hernandez R.D."/>
            <person name="Hirani K."/>
            <person name="Kehrer-Sawatzki H."/>
            <person name="Kolb J."/>
            <person name="Patil S."/>
            <person name="Pu L.-L."/>
            <person name="Ren Y."/>
            <person name="Smith D.G."/>
            <person name="Wheeler D.A."/>
            <person name="Schenck I."/>
            <person name="Ball E.V."/>
            <person name="Chen R."/>
            <person name="Cooper D.N."/>
            <person name="Giardine B."/>
            <person name="Hsu F."/>
            <person name="Kent W.J."/>
            <person name="Lesk A."/>
            <person name="Nelson D.L."/>
            <person name="O'brien W.E."/>
            <person name="Pruefer K."/>
            <person name="Stenson P.D."/>
            <person name="Wallace J.C."/>
            <person name="Ke H."/>
            <person name="Liu X.-M."/>
            <person name="Wang P."/>
            <person name="Xiang A.P."/>
            <person name="Yang F."/>
            <person name="Barber G.P."/>
            <person name="Haussler D."/>
            <person name="Karolchik D."/>
            <person name="Kern A.D."/>
            <person name="Kuhn R.M."/>
            <person name="Smith K.E."/>
            <person name="Zwieg A.S."/>
        </authorList>
    </citation>
    <scope>NUCLEOTIDE SEQUENCE [LARGE SCALE GENOMIC DNA]</scope>
    <source>
        <strain evidence="2">17573</strain>
    </source>
</reference>
<organism evidence="1 2">
    <name type="scientific">Macaca mulatta</name>
    <name type="common">Rhesus macaque</name>
    <dbReference type="NCBI Taxonomy" id="9544"/>
    <lineage>
        <taxon>Eukaryota</taxon>
        <taxon>Metazoa</taxon>
        <taxon>Chordata</taxon>
        <taxon>Craniata</taxon>
        <taxon>Vertebrata</taxon>
        <taxon>Euteleostomi</taxon>
        <taxon>Mammalia</taxon>
        <taxon>Eutheria</taxon>
        <taxon>Euarchontoglires</taxon>
        <taxon>Primates</taxon>
        <taxon>Haplorrhini</taxon>
        <taxon>Catarrhini</taxon>
        <taxon>Cercopithecidae</taxon>
        <taxon>Cercopithecinae</taxon>
        <taxon>Macaca</taxon>
    </lineage>
</organism>
<sequence length="163" mass="18355">MRCRMLIPKTTGKMSPGHVRGFHGNPSHHRPRGLGVKSGFMGWAQGPHAVCNLGTWCPEAQLLQPWLKGANTELRLWLQRVQASSFGSLHVVLSLRVHRSQELRFGNLHLDFRRCTEMSGCPSRGLLQGQSSCEEPLLGQCRREMWGWSPHTESLLGHCLLKL</sequence>
<dbReference type="Bgee" id="ENSMMUG00000053321">
    <property type="expression patterns" value="Expressed in fibroblast and 3 other cell types or tissues"/>
</dbReference>